<proteinExistence type="predicted"/>
<reference evidence="1 2" key="1">
    <citation type="journal article" date="2019" name="BMC Genomics">
        <title>New insights from Opisthorchis felineus genome: update on genomics of the epidemiologically important liver flukes.</title>
        <authorList>
            <person name="Ershov N.I."/>
            <person name="Mordvinov V.A."/>
            <person name="Prokhortchouk E.B."/>
            <person name="Pakharukova M.Y."/>
            <person name="Gunbin K.V."/>
            <person name="Ustyantsev K."/>
            <person name="Genaev M.A."/>
            <person name="Blinov A.G."/>
            <person name="Mazur A."/>
            <person name="Boulygina E."/>
            <person name="Tsygankova S."/>
            <person name="Khrameeva E."/>
            <person name="Chekanov N."/>
            <person name="Fan G."/>
            <person name="Xiao A."/>
            <person name="Zhang H."/>
            <person name="Xu X."/>
            <person name="Yang H."/>
            <person name="Solovyev V."/>
            <person name="Lee S.M."/>
            <person name="Liu X."/>
            <person name="Afonnikov D.A."/>
            <person name="Skryabin K.G."/>
        </authorList>
    </citation>
    <scope>NUCLEOTIDE SEQUENCE [LARGE SCALE GENOMIC DNA]</scope>
    <source>
        <strain evidence="1">AK-0245</strain>
        <tissue evidence="1">Whole organism</tissue>
    </source>
</reference>
<organism evidence="1 2">
    <name type="scientific">Opisthorchis felineus</name>
    <dbReference type="NCBI Taxonomy" id="147828"/>
    <lineage>
        <taxon>Eukaryota</taxon>
        <taxon>Metazoa</taxon>
        <taxon>Spiralia</taxon>
        <taxon>Lophotrochozoa</taxon>
        <taxon>Platyhelminthes</taxon>
        <taxon>Trematoda</taxon>
        <taxon>Digenea</taxon>
        <taxon>Opisthorchiida</taxon>
        <taxon>Opisthorchiata</taxon>
        <taxon>Opisthorchiidae</taxon>
        <taxon>Opisthorchis</taxon>
    </lineage>
</organism>
<evidence type="ECO:0000313" key="2">
    <source>
        <dbReference type="Proteomes" id="UP000308267"/>
    </source>
</evidence>
<keyword evidence="2" id="KW-1185">Reference proteome</keyword>
<gene>
    <name evidence="1" type="ORF">CRM22_003451</name>
</gene>
<evidence type="ECO:0000313" key="1">
    <source>
        <dbReference type="EMBL" id="TGZ69941.1"/>
    </source>
</evidence>
<dbReference type="EMBL" id="SJOL01005684">
    <property type="protein sequence ID" value="TGZ69941.1"/>
    <property type="molecule type" value="Genomic_DNA"/>
</dbReference>
<protein>
    <submittedName>
        <fullName evidence="1">Uncharacterized protein</fullName>
    </submittedName>
</protein>
<name>A0A4S2M155_OPIFE</name>
<dbReference type="AlphaFoldDB" id="A0A4S2M155"/>
<dbReference type="Proteomes" id="UP000308267">
    <property type="component" value="Unassembled WGS sequence"/>
</dbReference>
<accession>A0A4S2M155</accession>
<comment type="caution">
    <text evidence="1">The sequence shown here is derived from an EMBL/GenBank/DDBJ whole genome shotgun (WGS) entry which is preliminary data.</text>
</comment>
<sequence length="107" mass="12215">MIKPATCSIVFFCCFFNFSLFRLTFWTVMAIALRTWTAFFTISPDPFTVAPAPLGLSDCKVITCTLSICLHSLFRLSGDIPTALEKISVYYRILESVSFRITRQHFL</sequence>